<protein>
    <submittedName>
        <fullName evidence="4">Glutathione S-transferase</fullName>
    </submittedName>
</protein>
<dbReference type="CDD" id="cd00570">
    <property type="entry name" value="GST_N_family"/>
    <property type="match status" value="1"/>
</dbReference>
<sequence length="338" mass="36748">MTGIILHHYDYSPFSEKIRLIFGMKQLEWRSVIVPAVMPKPQLLPLTGGYRHTPVMQIGADIYCDTRIIAREIERRFPEPPLHANLAEQGLSGVVEAWAERDLFWPLARYVSGINAERTEPGLNADRAALRGKPEPSPERLKQVARDSLGQALGEIRLIDQMLSDGRDYLLGGAAPSLADLSVYHGLWFLDALPIRCGAALDLYPRIRAWMRRVTRLGHGIRTELPAAVAIDIATAAYPEPLMPGCDGSAPAPGSLVTVRPEGYVTPPVTGVLVRADAARIVISRIDPTVGEVMVHFPRAGYVLRPAAGRGTAAAQPAAAGDDDISEDGPMALTGYDR</sequence>
<dbReference type="SUPFAM" id="SSF52833">
    <property type="entry name" value="Thioredoxin-like"/>
    <property type="match status" value="1"/>
</dbReference>
<name>A0ABQ1I8Z3_9PROT</name>
<dbReference type="InterPro" id="IPR036282">
    <property type="entry name" value="Glutathione-S-Trfase_C_sf"/>
</dbReference>
<comment type="caution">
    <text evidence="4">The sequence shown here is derived from an EMBL/GenBank/DDBJ whole genome shotgun (WGS) entry which is preliminary data.</text>
</comment>
<evidence type="ECO:0000313" key="5">
    <source>
        <dbReference type="Proteomes" id="UP000603352"/>
    </source>
</evidence>
<dbReference type="EMBL" id="BMDZ01000001">
    <property type="protein sequence ID" value="GGB23290.1"/>
    <property type="molecule type" value="Genomic_DNA"/>
</dbReference>
<dbReference type="RefSeq" id="WP_188573958.1">
    <property type="nucleotide sequence ID" value="NZ_BMDZ01000001.1"/>
</dbReference>
<dbReference type="InterPro" id="IPR036249">
    <property type="entry name" value="Thioredoxin-like_sf"/>
</dbReference>
<evidence type="ECO:0000256" key="1">
    <source>
        <dbReference type="SAM" id="MobiDB-lite"/>
    </source>
</evidence>
<dbReference type="Pfam" id="PF13410">
    <property type="entry name" value="GST_C_2"/>
    <property type="match status" value="1"/>
</dbReference>
<proteinExistence type="predicted"/>
<evidence type="ECO:0000259" key="3">
    <source>
        <dbReference type="PROSITE" id="PS50405"/>
    </source>
</evidence>
<evidence type="ECO:0000313" key="4">
    <source>
        <dbReference type="EMBL" id="GGB23290.1"/>
    </source>
</evidence>
<dbReference type="PROSITE" id="PS50405">
    <property type="entry name" value="GST_CTER"/>
    <property type="match status" value="1"/>
</dbReference>
<feature type="domain" description="GST C-terminal" evidence="3">
    <location>
        <begin position="85"/>
        <end position="237"/>
    </location>
</feature>
<dbReference type="Gene3D" id="3.40.30.110">
    <property type="match status" value="2"/>
</dbReference>
<accession>A0ABQ1I8Z3</accession>
<dbReference type="SUPFAM" id="SSF47616">
    <property type="entry name" value="GST C-terminal domain-like"/>
    <property type="match status" value="1"/>
</dbReference>
<evidence type="ECO:0000259" key="2">
    <source>
        <dbReference type="PROSITE" id="PS50404"/>
    </source>
</evidence>
<keyword evidence="5" id="KW-1185">Reference proteome</keyword>
<dbReference type="InterPro" id="IPR004045">
    <property type="entry name" value="Glutathione_S-Trfase_N"/>
</dbReference>
<organism evidence="4 5">
    <name type="scientific">Tistrella bauzanensis</name>
    <dbReference type="NCBI Taxonomy" id="657419"/>
    <lineage>
        <taxon>Bacteria</taxon>
        <taxon>Pseudomonadati</taxon>
        <taxon>Pseudomonadota</taxon>
        <taxon>Alphaproteobacteria</taxon>
        <taxon>Geminicoccales</taxon>
        <taxon>Geminicoccaceae</taxon>
        <taxon>Tistrella</taxon>
    </lineage>
</organism>
<feature type="domain" description="GST N-terminal" evidence="2">
    <location>
        <begin position="2"/>
        <end position="81"/>
    </location>
</feature>
<dbReference type="InterPro" id="IPR010987">
    <property type="entry name" value="Glutathione-S-Trfase_C-like"/>
</dbReference>
<gene>
    <name evidence="4" type="ORF">GCM10011505_00620</name>
</gene>
<reference evidence="5" key="1">
    <citation type="journal article" date="2019" name="Int. J. Syst. Evol. Microbiol.">
        <title>The Global Catalogue of Microorganisms (GCM) 10K type strain sequencing project: providing services to taxonomists for standard genome sequencing and annotation.</title>
        <authorList>
            <consortium name="The Broad Institute Genomics Platform"/>
            <consortium name="The Broad Institute Genome Sequencing Center for Infectious Disease"/>
            <person name="Wu L."/>
            <person name="Ma J."/>
        </authorList>
    </citation>
    <scope>NUCLEOTIDE SEQUENCE [LARGE SCALE GENOMIC DNA]</scope>
    <source>
        <strain evidence="5">CGMCC 1.10188</strain>
    </source>
</reference>
<dbReference type="Proteomes" id="UP000603352">
    <property type="component" value="Unassembled WGS sequence"/>
</dbReference>
<feature type="region of interest" description="Disordered" evidence="1">
    <location>
        <begin position="314"/>
        <end position="338"/>
    </location>
</feature>
<dbReference type="Pfam" id="PF13417">
    <property type="entry name" value="GST_N_3"/>
    <property type="match status" value="1"/>
</dbReference>
<dbReference type="PROSITE" id="PS50404">
    <property type="entry name" value="GST_NTER"/>
    <property type="match status" value="1"/>
</dbReference>